<accession>A0AAD1C5G1</accession>
<dbReference type="EMBL" id="AP014862">
    <property type="protein sequence ID" value="BAU75939.1"/>
    <property type="molecule type" value="Genomic_DNA"/>
</dbReference>
<organism evidence="1 2">
    <name type="scientific">Metapseudomonas furukawaii</name>
    <name type="common">Pseudomonas furukawaii</name>
    <dbReference type="NCBI Taxonomy" id="1149133"/>
    <lineage>
        <taxon>Bacteria</taxon>
        <taxon>Pseudomonadati</taxon>
        <taxon>Pseudomonadota</taxon>
        <taxon>Gammaproteobacteria</taxon>
        <taxon>Pseudomonadales</taxon>
        <taxon>Pseudomonadaceae</taxon>
        <taxon>Metapseudomonas</taxon>
    </lineage>
</organism>
<dbReference type="RefSeq" id="WP_003450430.1">
    <property type="nucleotide sequence ID" value="NZ_AJMR01000110.1"/>
</dbReference>
<reference evidence="1 2" key="2">
    <citation type="journal article" date="2017" name="Int. J. Syst. Evol. Microbiol.">
        <title>Pseudomonas furukawaii sp. nov., a polychlorinated biphenyl-degrading bacterium isolated from biphenyl-contaminated soil in Japan.</title>
        <authorList>
            <person name="Kimura N."/>
            <person name="Watanabe T."/>
            <person name="Suenaga H."/>
            <person name="Fujihara H."/>
            <person name="Futagami T."/>
            <person name="Goto M."/>
            <person name="Hanada S."/>
            <person name="Hirose J."/>
        </authorList>
    </citation>
    <scope>NUCLEOTIDE SEQUENCE [LARGE SCALE GENOMIC DNA]</scope>
    <source>
        <strain evidence="2">DSM 10086 / NBRC 110670 / KF707</strain>
    </source>
</reference>
<evidence type="ECO:0000313" key="1">
    <source>
        <dbReference type="EMBL" id="BAU75939.1"/>
    </source>
</evidence>
<gene>
    <name evidence="1" type="ORF">KF707C_42510</name>
</gene>
<reference evidence="2" key="1">
    <citation type="submission" date="2015-05" db="EMBL/GenBank/DDBJ databases">
        <title>Draft genome sequencing of a biphenyl-degrading bacterium, Pseudomonas balearica KF707 (=NBRC110670).</title>
        <authorList>
            <person name="Kimura N."/>
            <person name="Hirose J."/>
            <person name="Watanabe T."/>
            <person name="Suenaga H."/>
            <person name="Fujihara H."/>
            <person name="Noguchi M."/>
            <person name="Hashimoto M."/>
            <person name="Shimodaira J."/>
            <person name="Tsuchikane K."/>
            <person name="Hosoyama A."/>
            <person name="Yamazoe A."/>
            <person name="Fujita N."/>
            <person name="Furukawa K."/>
        </authorList>
    </citation>
    <scope>NUCLEOTIDE SEQUENCE [LARGE SCALE GENOMIC DNA]</scope>
    <source>
        <strain evidence="2">DSM 10086 / NBRC 110670 / KF707</strain>
    </source>
</reference>
<dbReference type="AlphaFoldDB" id="A0AAD1C5G1"/>
<evidence type="ECO:0000313" key="2">
    <source>
        <dbReference type="Proteomes" id="UP000218554"/>
    </source>
</evidence>
<proteinExistence type="predicted"/>
<sequence length="83" mass="8324">MSRQLRIDSLQLDLRGIAPEVAEAAARALGPALAEALAGQDLQPAPHERLDAGALATPAATQASDLAAGIARRIASSLAGEGS</sequence>
<name>A0AAD1C5G1_METFU</name>
<protein>
    <submittedName>
        <fullName evidence="1">Uncharacterized protein</fullName>
    </submittedName>
</protein>
<dbReference type="Proteomes" id="UP000218554">
    <property type="component" value="Chromosome"/>
</dbReference>
<keyword evidence="2" id="KW-1185">Reference proteome</keyword>
<dbReference type="KEGG" id="pfuw:KF707C_42510"/>